<dbReference type="RefSeq" id="WP_065995036.1">
    <property type="nucleotide sequence ID" value="NZ_CP029397.2"/>
</dbReference>
<dbReference type="STRING" id="1871111.GCA_001704615_01158"/>
<name>A0A2S2FDA4_9GAMM</name>
<proteinExistence type="predicted"/>
<dbReference type="EMBL" id="CP029397">
    <property type="protein sequence ID" value="AWL28957.1"/>
    <property type="molecule type" value="Genomic_DNA"/>
</dbReference>
<evidence type="ECO:0000313" key="1">
    <source>
        <dbReference type="EMBL" id="AWL28957.1"/>
    </source>
</evidence>
<dbReference type="AlphaFoldDB" id="A0A2S2FDA4"/>
<sequence>MQLKPIRSGYDAYRRFKSGENVYTKIFGVDPVLCKQDKWGFDDFTCGHFTFYEGVEYEKISPKDFLEKTTKEDVEYFLGQEKNAIFGWLELKTTDGRLFELNINELNNLLKHSND</sequence>
<keyword evidence="2" id="KW-1185">Reference proteome</keyword>
<dbReference type="Proteomes" id="UP000245977">
    <property type="component" value="Chromosome"/>
</dbReference>
<protein>
    <submittedName>
        <fullName evidence="1">Uncharacterized protein</fullName>
    </submittedName>
</protein>
<organism evidence="1 2">
    <name type="scientific">Acinetobacter defluvii</name>
    <dbReference type="NCBI Taxonomy" id="1871111"/>
    <lineage>
        <taxon>Bacteria</taxon>
        <taxon>Pseudomonadati</taxon>
        <taxon>Pseudomonadota</taxon>
        <taxon>Gammaproteobacteria</taxon>
        <taxon>Moraxellales</taxon>
        <taxon>Moraxellaceae</taxon>
        <taxon>Acinetobacter</taxon>
    </lineage>
</organism>
<reference evidence="1" key="1">
    <citation type="submission" date="2019-08" db="EMBL/GenBank/DDBJ databases">
        <title>The complete genome of Acinetobacter defluvii strain WCHAD010030.</title>
        <authorList>
            <person name="Hu Y."/>
            <person name="Qin J."/>
            <person name="Feng Y."/>
            <person name="Zong Z."/>
        </authorList>
    </citation>
    <scope>NUCLEOTIDE SEQUENCE</scope>
    <source>
        <strain evidence="1">WCHA30</strain>
    </source>
</reference>
<dbReference type="KEGG" id="adv:DJ533_10465"/>
<evidence type="ECO:0000313" key="2">
    <source>
        <dbReference type="Proteomes" id="UP000245977"/>
    </source>
</evidence>
<gene>
    <name evidence="1" type="ORF">DJ533_10465</name>
</gene>
<accession>A0A2S2FDA4</accession>